<comment type="subcellular location">
    <subcellularLocation>
        <location evidence="7">Cytoplasm</location>
    </subcellularLocation>
</comment>
<comment type="caution">
    <text evidence="8">The sequence shown here is derived from an EMBL/GenBank/DDBJ whole genome shotgun (WGS) entry which is preliminary data.</text>
</comment>
<accession>A0A168RI38</accession>
<keyword evidence="6 7" id="KW-0949">S-adenosyl-L-methionine</keyword>
<dbReference type="GO" id="GO:0005737">
    <property type="term" value="C:cytoplasm"/>
    <property type="evidence" value="ECO:0007669"/>
    <property type="project" value="UniProtKB-SubCell"/>
</dbReference>
<name>A0A168RI38_9BACT</name>
<sequence length="302" mass="34274">MQQKNNHYSVLLKETILALNIKPNGIYVDLTLGMGGHSSEILKLIPDGQLIAFDKDTFAINQSKKRLEKIAPNFQLIHSDFANITEELTKLGIHQVDGIIADLGISSPQIDNAERGFSYNKNARLDMRMNNEQELDAHYVVNNYSEVDLTKIIYEYAEVKFAKQIAKAIVNNRPINTTLELADVIRNNLPAKIVSQKNFLKPVFQAIRIEVNNEFDSIRKMLSNAVKLLKVNSSLAIISFHSLEDSIVKHFFGNLTKDKLPSKMPINENKQYIVKTVKPSKNELSENNRSRSAKLRILTKIQ</sequence>
<organism evidence="8 9">
    <name type="scientific">Mycoplasmopsis gallinarum</name>
    <dbReference type="NCBI Taxonomy" id="29557"/>
    <lineage>
        <taxon>Bacteria</taxon>
        <taxon>Bacillati</taxon>
        <taxon>Mycoplasmatota</taxon>
        <taxon>Mycoplasmoidales</taxon>
        <taxon>Metamycoplasmataceae</taxon>
        <taxon>Mycoplasmopsis</taxon>
    </lineage>
</organism>
<evidence type="ECO:0000256" key="4">
    <source>
        <dbReference type="ARBA" id="ARBA00022603"/>
    </source>
</evidence>
<dbReference type="InterPro" id="IPR002903">
    <property type="entry name" value="RsmH"/>
</dbReference>
<dbReference type="Proteomes" id="UP000076983">
    <property type="component" value="Unassembled WGS sequence"/>
</dbReference>
<dbReference type="PIRSF" id="PIRSF004486">
    <property type="entry name" value="MraW"/>
    <property type="match status" value="1"/>
</dbReference>
<feature type="binding site" evidence="7">
    <location>
        <position position="102"/>
    </location>
    <ligand>
        <name>S-adenosyl-L-methionine</name>
        <dbReference type="ChEBI" id="CHEBI:59789"/>
    </ligand>
</feature>
<gene>
    <name evidence="7" type="primary">rsmH</name>
    <name evidence="8" type="ORF">MGALLINA_02270</name>
</gene>
<dbReference type="Pfam" id="PF01795">
    <property type="entry name" value="Methyltransf_5"/>
    <property type="match status" value="1"/>
</dbReference>
<evidence type="ECO:0000256" key="6">
    <source>
        <dbReference type="ARBA" id="ARBA00022691"/>
    </source>
</evidence>
<dbReference type="EC" id="2.1.1.199" evidence="7"/>
<dbReference type="GO" id="GO:0071424">
    <property type="term" value="F:rRNA (cytosine-N4-)-methyltransferase activity"/>
    <property type="evidence" value="ECO:0007669"/>
    <property type="project" value="UniProtKB-UniRule"/>
</dbReference>
<evidence type="ECO:0000256" key="1">
    <source>
        <dbReference type="ARBA" id="ARBA00010396"/>
    </source>
</evidence>
<evidence type="ECO:0000313" key="8">
    <source>
        <dbReference type="EMBL" id="OAB49007.1"/>
    </source>
</evidence>
<keyword evidence="5 7" id="KW-0808">Transferase</keyword>
<dbReference type="Gene3D" id="1.10.150.170">
    <property type="entry name" value="Putative methyltransferase TM0872, insert domain"/>
    <property type="match status" value="1"/>
</dbReference>
<dbReference type="PATRIC" id="fig|29557.3.peg.214"/>
<keyword evidence="3 7" id="KW-0698">rRNA processing</keyword>
<reference evidence="8 9" key="1">
    <citation type="submission" date="2016-03" db="EMBL/GenBank/DDBJ databases">
        <title>Genome sequence of Mycoplasma gallinarum strain Mgn_IPT.</title>
        <authorList>
            <person name="Yacoub E."/>
            <person name="Sirand-Pugnet P."/>
            <person name="Barre A."/>
            <person name="Maurier F."/>
            <person name="Blanchard A."/>
            <person name="Ben Abdelmoumen B.M."/>
        </authorList>
    </citation>
    <scope>NUCLEOTIDE SEQUENCE [LARGE SCALE GENOMIC DNA]</scope>
    <source>
        <strain evidence="8 9">Mgn_IPT</strain>
    </source>
</reference>
<comment type="catalytic activity">
    <reaction evidence="7">
        <text>cytidine(1402) in 16S rRNA + S-adenosyl-L-methionine = N(4)-methylcytidine(1402) in 16S rRNA + S-adenosyl-L-homocysteine + H(+)</text>
        <dbReference type="Rhea" id="RHEA:42928"/>
        <dbReference type="Rhea" id="RHEA-COMP:10286"/>
        <dbReference type="Rhea" id="RHEA-COMP:10287"/>
        <dbReference type="ChEBI" id="CHEBI:15378"/>
        <dbReference type="ChEBI" id="CHEBI:57856"/>
        <dbReference type="ChEBI" id="CHEBI:59789"/>
        <dbReference type="ChEBI" id="CHEBI:74506"/>
        <dbReference type="ChEBI" id="CHEBI:82748"/>
        <dbReference type="EC" id="2.1.1.199"/>
    </reaction>
</comment>
<dbReference type="OrthoDB" id="9806637at2"/>
<evidence type="ECO:0000313" key="9">
    <source>
        <dbReference type="Proteomes" id="UP000076983"/>
    </source>
</evidence>
<comment type="function">
    <text evidence="7">Specifically methylates the N4 position of cytidine in position 1402 (C1402) of 16S rRNA.</text>
</comment>
<dbReference type="PANTHER" id="PTHR11265">
    <property type="entry name" value="S-ADENOSYL-METHYLTRANSFERASE MRAW"/>
    <property type="match status" value="1"/>
</dbReference>
<dbReference type="SUPFAM" id="SSF81799">
    <property type="entry name" value="Putative methyltransferase TM0872, insert domain"/>
    <property type="match status" value="1"/>
</dbReference>
<dbReference type="EMBL" id="LVLH01000027">
    <property type="protein sequence ID" value="OAB49007.1"/>
    <property type="molecule type" value="Genomic_DNA"/>
</dbReference>
<feature type="binding site" evidence="7">
    <location>
        <begin position="35"/>
        <end position="37"/>
    </location>
    <ligand>
        <name>S-adenosyl-L-methionine</name>
        <dbReference type="ChEBI" id="CHEBI:59789"/>
    </ligand>
</feature>
<keyword evidence="2 7" id="KW-0963">Cytoplasm</keyword>
<proteinExistence type="inferred from homology"/>
<dbReference type="HAMAP" id="MF_01007">
    <property type="entry name" value="16SrRNA_methyltr_H"/>
    <property type="match status" value="1"/>
</dbReference>
<evidence type="ECO:0000256" key="5">
    <source>
        <dbReference type="ARBA" id="ARBA00022679"/>
    </source>
</evidence>
<evidence type="ECO:0000256" key="2">
    <source>
        <dbReference type="ARBA" id="ARBA00022490"/>
    </source>
</evidence>
<feature type="binding site" evidence="7">
    <location>
        <position position="109"/>
    </location>
    <ligand>
        <name>S-adenosyl-L-methionine</name>
        <dbReference type="ChEBI" id="CHEBI:59789"/>
    </ligand>
</feature>
<dbReference type="InterPro" id="IPR023397">
    <property type="entry name" value="SAM-dep_MeTrfase_MraW_recog"/>
</dbReference>
<dbReference type="SUPFAM" id="SSF53335">
    <property type="entry name" value="S-adenosyl-L-methionine-dependent methyltransferases"/>
    <property type="match status" value="1"/>
</dbReference>
<dbReference type="AlphaFoldDB" id="A0A168RI38"/>
<dbReference type="RefSeq" id="WP_063626030.1">
    <property type="nucleotide sequence ID" value="NZ_LVLH01000027.1"/>
</dbReference>
<keyword evidence="9" id="KW-1185">Reference proteome</keyword>
<dbReference type="GO" id="GO:0070475">
    <property type="term" value="P:rRNA base methylation"/>
    <property type="evidence" value="ECO:0007669"/>
    <property type="project" value="UniProtKB-UniRule"/>
</dbReference>
<comment type="similarity">
    <text evidence="1 7">Belongs to the methyltransferase superfamily. RsmH family.</text>
</comment>
<dbReference type="PANTHER" id="PTHR11265:SF0">
    <property type="entry name" value="12S RRNA N4-METHYLCYTIDINE METHYLTRANSFERASE"/>
    <property type="match status" value="1"/>
</dbReference>
<evidence type="ECO:0000256" key="7">
    <source>
        <dbReference type="HAMAP-Rule" id="MF_01007"/>
    </source>
</evidence>
<evidence type="ECO:0000256" key="3">
    <source>
        <dbReference type="ARBA" id="ARBA00022552"/>
    </source>
</evidence>
<feature type="binding site" evidence="7">
    <location>
        <position position="81"/>
    </location>
    <ligand>
        <name>S-adenosyl-L-methionine</name>
        <dbReference type="ChEBI" id="CHEBI:59789"/>
    </ligand>
</feature>
<dbReference type="InterPro" id="IPR029063">
    <property type="entry name" value="SAM-dependent_MTases_sf"/>
</dbReference>
<dbReference type="Gene3D" id="3.40.50.150">
    <property type="entry name" value="Vaccinia Virus protein VP39"/>
    <property type="match status" value="1"/>
</dbReference>
<dbReference type="NCBIfam" id="TIGR00006">
    <property type="entry name" value="16S rRNA (cytosine(1402)-N(4))-methyltransferase RsmH"/>
    <property type="match status" value="1"/>
</dbReference>
<dbReference type="STRING" id="29557.MGALLINA_02270"/>
<feature type="binding site" evidence="7">
    <location>
        <position position="54"/>
    </location>
    <ligand>
        <name>S-adenosyl-L-methionine</name>
        <dbReference type="ChEBI" id="CHEBI:59789"/>
    </ligand>
</feature>
<keyword evidence="4 7" id="KW-0489">Methyltransferase</keyword>
<protein>
    <recommendedName>
        <fullName evidence="7">Ribosomal RNA small subunit methyltransferase H</fullName>
        <ecNumber evidence="7">2.1.1.199</ecNumber>
    </recommendedName>
    <alternativeName>
        <fullName evidence="7">16S rRNA m(4)C1402 methyltransferase</fullName>
    </alternativeName>
    <alternativeName>
        <fullName evidence="7">rRNA (cytosine-N(4)-)-methyltransferase RsmH</fullName>
    </alternativeName>
</protein>